<feature type="non-terminal residue" evidence="1">
    <location>
        <position position="1"/>
    </location>
</feature>
<evidence type="ECO:0000313" key="2">
    <source>
        <dbReference type="Proteomes" id="UP000789366"/>
    </source>
</evidence>
<comment type="caution">
    <text evidence="1">The sequence shown here is derived from an EMBL/GenBank/DDBJ whole genome shotgun (WGS) entry which is preliminary data.</text>
</comment>
<keyword evidence="2" id="KW-1185">Reference proteome</keyword>
<organism evidence="1 2">
    <name type="scientific">Cetraspora pellucida</name>
    <dbReference type="NCBI Taxonomy" id="1433469"/>
    <lineage>
        <taxon>Eukaryota</taxon>
        <taxon>Fungi</taxon>
        <taxon>Fungi incertae sedis</taxon>
        <taxon>Mucoromycota</taxon>
        <taxon>Glomeromycotina</taxon>
        <taxon>Glomeromycetes</taxon>
        <taxon>Diversisporales</taxon>
        <taxon>Gigasporaceae</taxon>
        <taxon>Cetraspora</taxon>
    </lineage>
</organism>
<dbReference type="Proteomes" id="UP000789366">
    <property type="component" value="Unassembled WGS sequence"/>
</dbReference>
<reference evidence="1" key="1">
    <citation type="submission" date="2021-06" db="EMBL/GenBank/DDBJ databases">
        <authorList>
            <person name="Kallberg Y."/>
            <person name="Tangrot J."/>
            <person name="Rosling A."/>
        </authorList>
    </citation>
    <scope>NUCLEOTIDE SEQUENCE</scope>
    <source>
        <strain evidence="1">28 12/20/2015</strain>
    </source>
</reference>
<name>A0ACA9R0F0_9GLOM</name>
<dbReference type="EMBL" id="CAJVPW010054331">
    <property type="protein sequence ID" value="CAG8771473.1"/>
    <property type="molecule type" value="Genomic_DNA"/>
</dbReference>
<sequence length="126" mass="14404">FGSETNEEERRIENSIEEIMDGDDLREDDLREDDLREDDLRDNDLREDNSYAEASDGLNYSINNVDNFDSLNELITKKTSHFTPLKSTRGDLATMLFSPSRPVEENVTRNALYTATANSSTSYLNN</sequence>
<proteinExistence type="predicted"/>
<accession>A0ACA9R0F0</accession>
<feature type="non-terminal residue" evidence="1">
    <location>
        <position position="126"/>
    </location>
</feature>
<evidence type="ECO:0000313" key="1">
    <source>
        <dbReference type="EMBL" id="CAG8771473.1"/>
    </source>
</evidence>
<gene>
    <name evidence="1" type="ORF">SPELUC_LOCUS15807</name>
</gene>
<protein>
    <submittedName>
        <fullName evidence="1">3218_t:CDS:1</fullName>
    </submittedName>
</protein>